<name>A0A1X7UIY0_AMPQE</name>
<dbReference type="AlphaFoldDB" id="A0A1X7UIY0"/>
<dbReference type="EnsemblMetazoa" id="Aqu2.1.27605_001">
    <property type="protein sequence ID" value="Aqu2.1.27605_001"/>
    <property type="gene ID" value="Aqu2.1.27605"/>
</dbReference>
<dbReference type="InParanoid" id="A0A1X7UIY0"/>
<reference evidence="1" key="1">
    <citation type="submission" date="2017-05" db="UniProtKB">
        <authorList>
            <consortium name="EnsemblMetazoa"/>
        </authorList>
    </citation>
    <scope>IDENTIFICATION</scope>
</reference>
<accession>A0A1X7UIY0</accession>
<proteinExistence type="predicted"/>
<organism evidence="1">
    <name type="scientific">Amphimedon queenslandica</name>
    <name type="common">Sponge</name>
    <dbReference type="NCBI Taxonomy" id="400682"/>
    <lineage>
        <taxon>Eukaryota</taxon>
        <taxon>Metazoa</taxon>
        <taxon>Porifera</taxon>
        <taxon>Demospongiae</taxon>
        <taxon>Heteroscleromorpha</taxon>
        <taxon>Haplosclerida</taxon>
        <taxon>Niphatidae</taxon>
        <taxon>Amphimedon</taxon>
    </lineage>
</organism>
<evidence type="ECO:0000313" key="1">
    <source>
        <dbReference type="EnsemblMetazoa" id="Aqu2.1.27605_001"/>
    </source>
</evidence>
<sequence>APNITNAKLKPLLSFIVNIDASSVTKEDRLTPVPGSGDFSKYQTQ</sequence>
<protein>
    <submittedName>
        <fullName evidence="1">Uncharacterized protein</fullName>
    </submittedName>
</protein>